<feature type="domain" description="Mannitol dehydrogenase C-terminal" evidence="4">
    <location>
        <begin position="273"/>
        <end position="459"/>
    </location>
</feature>
<dbReference type="InterPro" id="IPR008927">
    <property type="entry name" value="6-PGluconate_DH-like_C_sf"/>
</dbReference>
<dbReference type="Gene3D" id="1.10.1040.10">
    <property type="entry name" value="N-(1-d-carboxylethyl)-l-norvaline Dehydrogenase, domain 2"/>
    <property type="match status" value="1"/>
</dbReference>
<dbReference type="EMBL" id="FRAA01000004">
    <property type="protein sequence ID" value="SHK38750.1"/>
    <property type="molecule type" value="Genomic_DNA"/>
</dbReference>
<dbReference type="GO" id="GO:0019592">
    <property type="term" value="P:mannitol catabolic process"/>
    <property type="evidence" value="ECO:0007669"/>
    <property type="project" value="TreeGrafter"/>
</dbReference>
<sequence>MKALNRTTAETPALPIKVLQFGEGNFLRAFADWMIDLMNEQHGYNHGVAVVQPIAQGMTDMLRKQDSLYHHIYRGLQDGKAISETRLINCIQQSIDPFTMPDAYHALATLDELEIVISNTTEAGIVFQADDQPTNGQLAATFPGKVTQLLQQRFEHFSGQADKGLKFIPVELIDKNGEKLKEAILNYAASWKLSNEFVQWVEQNCHFANTLVDRIVPGYPRDEVKTIQEAVGYEDNLIVSSEIFHLWVIEGNEAIRKAFPADKCGLNVIYTKDLSPYRTRKVRILNGAHTSMVPVGLLNGLETVKESVESDTVGEFVRQIIFEEIAPTIDLPKTELEAYAEEVLERFKNPYIRHELKSIALNSISKFKVRVLPSLLDSLATQGTLPSGLVVAFTHLIHLYTSDFEIQDNEEVKNFFGELKGKSAQDIITAVLSNTGFWDQDLTKTEGLAARMTEHLDQLQSGATISSFLSKKA</sequence>
<dbReference type="InterPro" id="IPR013328">
    <property type="entry name" value="6PGD_dom2"/>
</dbReference>
<gene>
    <name evidence="5" type="ORF">SAMN04488028_104373</name>
</gene>
<dbReference type="PANTHER" id="PTHR30524:SF0">
    <property type="entry name" value="ALTRONATE OXIDOREDUCTASE-RELATED"/>
    <property type="match status" value="1"/>
</dbReference>
<protein>
    <submittedName>
        <fullName evidence="5">Tagaturonate reductase</fullName>
    </submittedName>
</protein>
<dbReference type="PRINTS" id="PR00084">
    <property type="entry name" value="MTLDHDRGNASE"/>
</dbReference>
<dbReference type="AlphaFoldDB" id="A0A1M6S214"/>
<dbReference type="InterPro" id="IPR036291">
    <property type="entry name" value="NAD(P)-bd_dom_sf"/>
</dbReference>
<dbReference type="GO" id="GO:0008926">
    <property type="term" value="F:mannitol-1-phosphate 5-dehydrogenase activity"/>
    <property type="evidence" value="ECO:0007669"/>
    <property type="project" value="TreeGrafter"/>
</dbReference>
<evidence type="ECO:0000313" key="6">
    <source>
        <dbReference type="Proteomes" id="UP000184474"/>
    </source>
</evidence>
<name>A0A1M6S214_REIAG</name>
<dbReference type="SUPFAM" id="SSF48179">
    <property type="entry name" value="6-phosphogluconate dehydrogenase C-terminal domain-like"/>
    <property type="match status" value="1"/>
</dbReference>
<dbReference type="InterPro" id="IPR013131">
    <property type="entry name" value="Mannitol_DH_N"/>
</dbReference>
<dbReference type="Pfam" id="PF08125">
    <property type="entry name" value="Mannitol_dh_C"/>
    <property type="match status" value="1"/>
</dbReference>
<reference evidence="6" key="1">
    <citation type="submission" date="2016-11" db="EMBL/GenBank/DDBJ databases">
        <authorList>
            <person name="Varghese N."/>
            <person name="Submissions S."/>
        </authorList>
    </citation>
    <scope>NUCLEOTIDE SEQUENCE [LARGE SCALE GENOMIC DNA]</scope>
    <source>
        <strain evidence="6">DSM 26134</strain>
    </source>
</reference>
<evidence type="ECO:0000256" key="2">
    <source>
        <dbReference type="ARBA" id="ARBA00023027"/>
    </source>
</evidence>
<dbReference type="SUPFAM" id="SSF51735">
    <property type="entry name" value="NAD(P)-binding Rossmann-fold domains"/>
    <property type="match status" value="1"/>
</dbReference>
<evidence type="ECO:0000259" key="3">
    <source>
        <dbReference type="Pfam" id="PF01232"/>
    </source>
</evidence>
<evidence type="ECO:0000256" key="1">
    <source>
        <dbReference type="ARBA" id="ARBA00023002"/>
    </source>
</evidence>
<organism evidence="5 6">
    <name type="scientific">Reichenbachiella agariperforans</name>
    <dbReference type="NCBI Taxonomy" id="156994"/>
    <lineage>
        <taxon>Bacteria</taxon>
        <taxon>Pseudomonadati</taxon>
        <taxon>Bacteroidota</taxon>
        <taxon>Cytophagia</taxon>
        <taxon>Cytophagales</taxon>
        <taxon>Reichenbachiellaceae</taxon>
        <taxon>Reichenbachiella</taxon>
    </lineage>
</organism>
<dbReference type="NCBIfam" id="NF002969">
    <property type="entry name" value="PRK03643.1"/>
    <property type="match status" value="1"/>
</dbReference>
<dbReference type="PANTHER" id="PTHR30524">
    <property type="entry name" value="MANNITOL-1-PHOSPHATE 5-DEHYDROGENASE"/>
    <property type="match status" value="1"/>
</dbReference>
<dbReference type="Proteomes" id="UP000184474">
    <property type="component" value="Unassembled WGS sequence"/>
</dbReference>
<keyword evidence="6" id="KW-1185">Reference proteome</keyword>
<keyword evidence="1" id="KW-0560">Oxidoreductase</keyword>
<dbReference type="Pfam" id="PF01232">
    <property type="entry name" value="Mannitol_dh"/>
    <property type="match status" value="1"/>
</dbReference>
<accession>A0A1M6S214</accession>
<dbReference type="InterPro" id="IPR000669">
    <property type="entry name" value="Mannitol_DH"/>
</dbReference>
<feature type="domain" description="Mannitol dehydrogenase N-terminal" evidence="3">
    <location>
        <begin position="17"/>
        <end position="254"/>
    </location>
</feature>
<evidence type="ECO:0000259" key="4">
    <source>
        <dbReference type="Pfam" id="PF08125"/>
    </source>
</evidence>
<keyword evidence="2" id="KW-0520">NAD</keyword>
<dbReference type="GO" id="GO:0005829">
    <property type="term" value="C:cytosol"/>
    <property type="evidence" value="ECO:0007669"/>
    <property type="project" value="TreeGrafter"/>
</dbReference>
<proteinExistence type="predicted"/>
<evidence type="ECO:0000313" key="5">
    <source>
        <dbReference type="EMBL" id="SHK38750.1"/>
    </source>
</evidence>
<dbReference type="InterPro" id="IPR013118">
    <property type="entry name" value="Mannitol_DH_C"/>
</dbReference>
<dbReference type="STRING" id="156994.SAMN04488028_104373"/>
<dbReference type="Gene3D" id="3.40.50.720">
    <property type="entry name" value="NAD(P)-binding Rossmann-like Domain"/>
    <property type="match status" value="1"/>
</dbReference>
<dbReference type="RefSeq" id="WP_073122958.1">
    <property type="nucleotide sequence ID" value="NZ_FRAA01000004.1"/>
</dbReference>